<sequence length="232" mass="24822">MSLQVILPSSGQYINGGTGPLGSSFVAVTDGFGDLPPSVVLVNPHVPYNVTVLLDNFYGLQFNSMNDLKIHPLSGAIFFSDVSLPNEINIRPTPLMPNQVYRLDPLTRAVRVVATDFDLCNGIAFSADGKSVFVTDSGAATSISDVDQTRPATMYGSPLRYLIQHRGNVYAGCGDGVHVWSPEGTLLGKFFTGDSVANMQFAGDGRLVLLGGTKIYMARIAARGAKVSFPRF</sequence>
<dbReference type="Gene3D" id="2.120.10.30">
    <property type="entry name" value="TolB, C-terminal domain"/>
    <property type="match status" value="1"/>
</dbReference>
<dbReference type="AlphaFoldDB" id="A0A8H7XM27"/>
<proteinExistence type="predicted"/>
<dbReference type="InterPro" id="IPR013658">
    <property type="entry name" value="SGL"/>
</dbReference>
<dbReference type="PANTHER" id="PTHR47064:SF2">
    <property type="entry name" value="SMP-30_GLUCONOLACTONASE_LRE-LIKE REGION DOMAIN-CONTAINING PROTEIN-RELATED"/>
    <property type="match status" value="1"/>
</dbReference>
<evidence type="ECO:0000313" key="2">
    <source>
        <dbReference type="EMBL" id="KAG5161984.1"/>
    </source>
</evidence>
<organism evidence="2">
    <name type="scientific">Psilocybe cubensis</name>
    <name type="common">Psychedelic mushroom</name>
    <name type="synonym">Stropharia cubensis</name>
    <dbReference type="NCBI Taxonomy" id="181762"/>
    <lineage>
        <taxon>Eukaryota</taxon>
        <taxon>Fungi</taxon>
        <taxon>Dikarya</taxon>
        <taxon>Basidiomycota</taxon>
        <taxon>Agaricomycotina</taxon>
        <taxon>Agaricomycetes</taxon>
        <taxon>Agaricomycetidae</taxon>
        <taxon>Agaricales</taxon>
        <taxon>Agaricineae</taxon>
        <taxon>Strophariaceae</taxon>
        <taxon>Psilocybe</taxon>
    </lineage>
</organism>
<accession>A0A8H7XM27</accession>
<comment type="caution">
    <text evidence="2">The sequence shown here is derived from an EMBL/GenBank/DDBJ whole genome shotgun (WGS) entry which is preliminary data.</text>
</comment>
<reference evidence="2" key="1">
    <citation type="submission" date="2021-02" db="EMBL/GenBank/DDBJ databases">
        <title>Psilocybe cubensis genome.</title>
        <authorList>
            <person name="Mckernan K.J."/>
            <person name="Crawford S."/>
            <person name="Trippe A."/>
            <person name="Kane L.T."/>
            <person name="Mclaughlin S."/>
        </authorList>
    </citation>
    <scope>NUCLEOTIDE SEQUENCE [LARGE SCALE GENOMIC DNA]</scope>
    <source>
        <strain evidence="2">MGC-MH-2018</strain>
    </source>
</reference>
<dbReference type="InterPro" id="IPR052988">
    <property type="entry name" value="Oryzine_lactonohydrolase"/>
</dbReference>
<feature type="domain" description="SMP-30/Gluconolactonase/LRE-like region" evidence="1">
    <location>
        <begin position="49"/>
        <end position="186"/>
    </location>
</feature>
<dbReference type="PANTHER" id="PTHR47064">
    <property type="entry name" value="PUTATIVE (AFU_ORTHOLOGUE AFUA_1G08990)-RELATED"/>
    <property type="match status" value="1"/>
</dbReference>
<dbReference type="Pfam" id="PF08450">
    <property type="entry name" value="SGL"/>
    <property type="match status" value="1"/>
</dbReference>
<protein>
    <recommendedName>
        <fullName evidence="1">SMP-30/Gluconolactonase/LRE-like region domain-containing protein</fullName>
    </recommendedName>
</protein>
<evidence type="ECO:0000259" key="1">
    <source>
        <dbReference type="Pfam" id="PF08450"/>
    </source>
</evidence>
<dbReference type="EMBL" id="JAFIQS010000022">
    <property type="protein sequence ID" value="KAG5161984.1"/>
    <property type="molecule type" value="Genomic_DNA"/>
</dbReference>
<name>A0A8H7XM27_PSICU</name>
<gene>
    <name evidence="2" type="ORF">JR316_013118</name>
</gene>
<dbReference type="InterPro" id="IPR011042">
    <property type="entry name" value="6-blade_b-propeller_TolB-like"/>
</dbReference>
<dbReference type="SUPFAM" id="SSF63829">
    <property type="entry name" value="Calcium-dependent phosphotriesterase"/>
    <property type="match status" value="1"/>
</dbReference>